<sequence length="90" mass="10641">MNDIKLSFGQIEKMKHAIGLGYENMKKNRYCSYRNRYIVSKPDNDWEELVSFGYATKREFEIEKQITYYVSDLGMKYLGALFGCIITEMD</sequence>
<dbReference type="AlphaFoldDB" id="A0A9X2P2R0"/>
<accession>A0A9X2P2R0</accession>
<dbReference type="Proteomes" id="UP001143810">
    <property type="component" value="Unassembled WGS sequence"/>
</dbReference>
<name>A0A9X2P2R0_9BACE</name>
<evidence type="ECO:0000313" key="1">
    <source>
        <dbReference type="EMBL" id="MCR6509291.1"/>
    </source>
</evidence>
<reference evidence="1" key="1">
    <citation type="journal article" date="2022" name="Arch. Microbiol.">
        <title>Bacteroides muris sp. nov. isolated from the cecum of wild-derived house mice.</title>
        <authorList>
            <person name="Fokt H."/>
            <person name="Unni R."/>
            <person name="Repnik U."/>
            <person name="Schmitz R.A."/>
            <person name="Bramkamp M."/>
            <person name="Baines J.F."/>
            <person name="Unterweger D."/>
        </authorList>
    </citation>
    <scope>NUCLEOTIDE SEQUENCE</scope>
    <source>
        <strain evidence="1">KH569_7</strain>
    </source>
</reference>
<evidence type="ECO:0000313" key="2">
    <source>
        <dbReference type="Proteomes" id="UP001143810"/>
    </source>
</evidence>
<comment type="caution">
    <text evidence="1">The sequence shown here is derived from an EMBL/GenBank/DDBJ whole genome shotgun (WGS) entry which is preliminary data.</text>
</comment>
<protein>
    <submittedName>
        <fullName evidence="1">Uncharacterized protein</fullName>
    </submittedName>
</protein>
<dbReference type="RefSeq" id="WP_196053959.1">
    <property type="nucleotide sequence ID" value="NZ_JAMZEE010000040.1"/>
</dbReference>
<organism evidence="1 2">
    <name type="scientific">Bacteroides muris</name>
    <name type="common">ex Fokt et al. 2023</name>
    <dbReference type="NCBI Taxonomy" id="2937417"/>
    <lineage>
        <taxon>Bacteria</taxon>
        <taxon>Pseudomonadati</taxon>
        <taxon>Bacteroidota</taxon>
        <taxon>Bacteroidia</taxon>
        <taxon>Bacteroidales</taxon>
        <taxon>Bacteroidaceae</taxon>
        <taxon>Bacteroides</taxon>
    </lineage>
</organism>
<dbReference type="EMBL" id="JAMZEE010000040">
    <property type="protein sequence ID" value="MCR6509291.1"/>
    <property type="molecule type" value="Genomic_DNA"/>
</dbReference>
<reference evidence="1" key="2">
    <citation type="submission" date="2022-04" db="EMBL/GenBank/DDBJ databases">
        <authorList>
            <person name="Fokt H."/>
            <person name="Baines J."/>
        </authorList>
    </citation>
    <scope>NUCLEOTIDE SEQUENCE</scope>
    <source>
        <strain evidence="1">KH569_7</strain>
    </source>
</reference>
<proteinExistence type="predicted"/>
<gene>
    <name evidence="1" type="ORF">M1B78_14255</name>
</gene>